<reference evidence="2" key="1">
    <citation type="submission" date="2025-08" db="UniProtKB">
        <authorList>
            <consortium name="RefSeq"/>
        </authorList>
    </citation>
    <scope>IDENTIFICATION</scope>
</reference>
<sequence>MPSFANLIPQALSYELFSRSLYGDLSSPSAFVAHQGSSFSDASGRPKSTIYSSVSRNFSRSSVVTYQWCNKERHTAKKCHKFNRLLKKAKGDGLLKAFAATSIDPSTTSKWYTDIGATSHMINDVNALDNYVPCTGPNNKKGDGSRSM</sequence>
<organism evidence="1 2">
    <name type="scientific">Populus euphratica</name>
    <name type="common">Euphrates poplar</name>
    <dbReference type="NCBI Taxonomy" id="75702"/>
    <lineage>
        <taxon>Eukaryota</taxon>
        <taxon>Viridiplantae</taxon>
        <taxon>Streptophyta</taxon>
        <taxon>Embryophyta</taxon>
        <taxon>Tracheophyta</taxon>
        <taxon>Spermatophyta</taxon>
        <taxon>Magnoliopsida</taxon>
        <taxon>eudicotyledons</taxon>
        <taxon>Gunneridae</taxon>
        <taxon>Pentapetalae</taxon>
        <taxon>rosids</taxon>
        <taxon>fabids</taxon>
        <taxon>Malpighiales</taxon>
        <taxon>Salicaceae</taxon>
        <taxon>Saliceae</taxon>
        <taxon>Populus</taxon>
    </lineage>
</organism>
<dbReference type="Proteomes" id="UP000694918">
    <property type="component" value="Unplaced"/>
</dbReference>
<accession>A0AAJ6XER2</accession>
<name>A0AAJ6XER2_POPEU</name>
<gene>
    <name evidence="2" type="primary">LOC105119756</name>
</gene>
<protein>
    <submittedName>
        <fullName evidence="2">Uncharacterized protein LOC105119756</fullName>
    </submittedName>
</protein>
<evidence type="ECO:0000313" key="1">
    <source>
        <dbReference type="Proteomes" id="UP000694918"/>
    </source>
</evidence>
<evidence type="ECO:0000313" key="2">
    <source>
        <dbReference type="RefSeq" id="XP_011016236.1"/>
    </source>
</evidence>
<keyword evidence="1" id="KW-1185">Reference proteome</keyword>
<dbReference type="KEGG" id="peu:105119756"/>
<dbReference type="GeneID" id="105119756"/>
<dbReference type="AlphaFoldDB" id="A0AAJ6XER2"/>
<proteinExistence type="predicted"/>
<dbReference type="RefSeq" id="XP_011016236.1">
    <property type="nucleotide sequence ID" value="XM_011017934.1"/>
</dbReference>